<feature type="transmembrane region" description="Helical" evidence="1">
    <location>
        <begin position="328"/>
        <end position="347"/>
    </location>
</feature>
<feature type="transmembrane region" description="Helical" evidence="1">
    <location>
        <begin position="59"/>
        <end position="79"/>
    </location>
</feature>
<feature type="transmembrane region" description="Helical" evidence="1">
    <location>
        <begin position="412"/>
        <end position="442"/>
    </location>
</feature>
<gene>
    <name evidence="3" type="ORF">MWN33_07075</name>
</gene>
<dbReference type="RefSeq" id="WP_247199727.1">
    <property type="nucleotide sequence ID" value="NZ_JALKCG010000001.1"/>
</dbReference>
<organism evidence="3 4">
    <name type="scientific">Ancylobacter koreensis</name>
    <dbReference type="NCBI Taxonomy" id="266121"/>
    <lineage>
        <taxon>Bacteria</taxon>
        <taxon>Pseudomonadati</taxon>
        <taxon>Pseudomonadota</taxon>
        <taxon>Alphaproteobacteria</taxon>
        <taxon>Hyphomicrobiales</taxon>
        <taxon>Xanthobacteraceae</taxon>
        <taxon>Ancylobacter</taxon>
    </lineage>
</organism>
<evidence type="ECO:0000313" key="4">
    <source>
        <dbReference type="Proteomes" id="UP001202867"/>
    </source>
</evidence>
<reference evidence="3 4" key="1">
    <citation type="submission" date="2022-04" db="EMBL/GenBank/DDBJ databases">
        <authorList>
            <person name="Grouzdev D.S."/>
            <person name="Pantiukh K.S."/>
            <person name="Krutkina M.S."/>
        </authorList>
    </citation>
    <scope>NUCLEOTIDE SEQUENCE [LARGE SCALE GENOMIC DNA]</scope>
    <source>
        <strain evidence="3 4">Jip08</strain>
    </source>
</reference>
<dbReference type="PANTHER" id="PTHR35342:SF5">
    <property type="entry name" value="TRICARBOXYLIC TRANSPORT PROTEIN"/>
    <property type="match status" value="1"/>
</dbReference>
<evidence type="ECO:0000259" key="2">
    <source>
        <dbReference type="Pfam" id="PF01970"/>
    </source>
</evidence>
<accession>A0ABT0DL39</accession>
<keyword evidence="1" id="KW-1133">Transmembrane helix</keyword>
<evidence type="ECO:0000313" key="3">
    <source>
        <dbReference type="EMBL" id="MCK0207797.1"/>
    </source>
</evidence>
<comment type="caution">
    <text evidence="3">The sequence shown here is derived from an EMBL/GenBank/DDBJ whole genome shotgun (WGS) entry which is preliminary data.</text>
</comment>
<proteinExistence type="predicted"/>
<feature type="transmembrane region" description="Helical" evidence="1">
    <location>
        <begin position="162"/>
        <end position="179"/>
    </location>
</feature>
<feature type="transmembrane region" description="Helical" evidence="1">
    <location>
        <begin position="191"/>
        <end position="213"/>
    </location>
</feature>
<feature type="transmembrane region" description="Helical" evidence="1">
    <location>
        <begin position="253"/>
        <end position="278"/>
    </location>
</feature>
<keyword evidence="1" id="KW-0812">Transmembrane</keyword>
<feature type="domain" description="DUF112" evidence="2">
    <location>
        <begin position="18"/>
        <end position="437"/>
    </location>
</feature>
<dbReference type="PANTHER" id="PTHR35342">
    <property type="entry name" value="TRICARBOXYLIC TRANSPORT PROTEIN"/>
    <property type="match status" value="1"/>
</dbReference>
<name>A0ABT0DL39_9HYPH</name>
<keyword evidence="1" id="KW-0472">Membrane</keyword>
<feature type="transmembrane region" description="Helical" evidence="1">
    <location>
        <begin position="354"/>
        <end position="383"/>
    </location>
</feature>
<reference evidence="4" key="2">
    <citation type="submission" date="2023-07" db="EMBL/GenBank/DDBJ databases">
        <title>Ancylobacter moscoviensis sp. nov., facultatively methylotrophic bacteria from activated sludge and the reclassification of Starkeya novella (Starkey 1934) Kelly et al. 2000 as Ancylobacter novellus comb. nov., Starkeya koreensis Im et al. 2006 as Ancylobacter koreensis comb.nov., Angulomicrobium tetraedrale Vasil'eva et al. 1986 as Ancylobacter tetraedralis comb. nov., Angulomicrobium amanitiforme Fritz et al. 2004 as Ancylobacter amanitiformis comb. nov. and Methylorhabdus multivorans Doronina et al. 1996 as Ancylobacter multivorans comb. nov. and emended description of the genus Ancylobacter.</title>
        <authorList>
            <person name="Doronina N."/>
            <person name="Chemodurova A."/>
            <person name="Grouzdev D."/>
            <person name="Koziaeva V."/>
            <person name="Shi W."/>
            <person name="Wu L."/>
            <person name="Kaparullina E."/>
        </authorList>
    </citation>
    <scope>NUCLEOTIDE SEQUENCE [LARGE SCALE GENOMIC DNA]</scope>
    <source>
        <strain evidence="4">Jip08</strain>
    </source>
</reference>
<dbReference type="InterPro" id="IPR002823">
    <property type="entry name" value="DUF112_TM"/>
</dbReference>
<feature type="transmembrane region" description="Helical" evidence="1">
    <location>
        <begin position="106"/>
        <end position="126"/>
    </location>
</feature>
<dbReference type="EMBL" id="JALKCG010000001">
    <property type="protein sequence ID" value="MCK0207797.1"/>
    <property type="molecule type" value="Genomic_DNA"/>
</dbReference>
<dbReference type="Pfam" id="PF01970">
    <property type="entry name" value="TctA"/>
    <property type="match status" value="1"/>
</dbReference>
<protein>
    <submittedName>
        <fullName evidence="3">Tripartite tricarboxylate transporter permease</fullName>
    </submittedName>
</protein>
<feature type="transmembrane region" description="Helical" evidence="1">
    <location>
        <begin position="462"/>
        <end position="485"/>
    </location>
</feature>
<keyword evidence="4" id="KW-1185">Reference proteome</keyword>
<feature type="transmembrane region" description="Helical" evidence="1">
    <location>
        <begin position="389"/>
        <end position="405"/>
    </location>
</feature>
<feature type="transmembrane region" description="Helical" evidence="1">
    <location>
        <begin position="132"/>
        <end position="155"/>
    </location>
</feature>
<dbReference type="Proteomes" id="UP001202867">
    <property type="component" value="Unassembled WGS sequence"/>
</dbReference>
<sequence>MQNFIYMVEAMASPSIIAAAFAGCLWGMMGGSLPGISTSIAMALLLPFTFDLNPSTAMVLLASVYVGAEYGGSIPAILIRTPASGSAAATVFDGYEMHRQGRSGEALGLSLVGGTIGGLVGLIVLATSTETVAQLALLFTPPAYAALGILGISVVASVSSGAMVKGVIAGILGLMLATIGTDPISGVGRFIYGQADLLEGISIILIMMGLFALSEQMMQAGQPDMAADPEARRSTRLVLPSLKTLWRLRVPQVIAWVLGLIEGLMPGGGGSVASFMSYNEAKRWSKEPEKFGHGSEEGVIAPETANNVVASTALIPTLSFGIPGSNSTAVLLGALLIHGLQPGPLLFARHPEVVYGLFGGLFIANFAMLALGVVLLSPIIWLVNQPKPFLQGGIFILIMSGVYSVNNSTFDLGLVLGIGMLGFTLRALGFPLLPMVLGAVLGPMIESNYRRSLMMGGGDLSIFVRDPVSAVLLGLALLMLVTSFIRESRHAGKAG</sequence>
<evidence type="ECO:0000256" key="1">
    <source>
        <dbReference type="SAM" id="Phobius"/>
    </source>
</evidence>